<dbReference type="Gene3D" id="2.60.40.420">
    <property type="entry name" value="Cupredoxins - blue copper proteins"/>
    <property type="match status" value="1"/>
</dbReference>
<evidence type="ECO:0000256" key="3">
    <source>
        <dbReference type="ARBA" id="ARBA00022729"/>
    </source>
</evidence>
<dbReference type="GO" id="GO:0098552">
    <property type="term" value="C:side of membrane"/>
    <property type="evidence" value="ECO:0007669"/>
    <property type="project" value="UniProtKB-KW"/>
</dbReference>
<keyword evidence="11" id="KW-0812">Transmembrane</keyword>
<keyword evidence="5" id="KW-1015">Disulfide bond</keyword>
<feature type="region of interest" description="Disordered" evidence="10">
    <location>
        <begin position="167"/>
        <end position="228"/>
    </location>
</feature>
<gene>
    <name evidence="13" type="ORF">B296_00057338</name>
</gene>
<comment type="similarity">
    <text evidence="8">Belongs to the early nodulin-like (ENODL) family.</text>
</comment>
<dbReference type="GO" id="GO:0005886">
    <property type="term" value="C:plasma membrane"/>
    <property type="evidence" value="ECO:0007669"/>
    <property type="project" value="TreeGrafter"/>
</dbReference>
<keyword evidence="3" id="KW-0732">Signal</keyword>
<name>A0A426XRV0_ENSVE</name>
<evidence type="ECO:0000313" key="14">
    <source>
        <dbReference type="Proteomes" id="UP000287651"/>
    </source>
</evidence>
<evidence type="ECO:0000256" key="9">
    <source>
        <dbReference type="ARBA" id="ARBA00037868"/>
    </source>
</evidence>
<dbReference type="InterPro" id="IPR003245">
    <property type="entry name" value="Phytocyanin_dom"/>
</dbReference>
<dbReference type="InterPro" id="IPR041846">
    <property type="entry name" value="ENL_dom"/>
</dbReference>
<evidence type="ECO:0000256" key="5">
    <source>
        <dbReference type="ARBA" id="ARBA00023157"/>
    </source>
</evidence>
<dbReference type="PANTHER" id="PTHR33021">
    <property type="entry name" value="BLUE COPPER PROTEIN"/>
    <property type="match status" value="1"/>
</dbReference>
<dbReference type="EMBL" id="AMZH03018032">
    <property type="protein sequence ID" value="RRT42161.1"/>
    <property type="molecule type" value="Genomic_DNA"/>
</dbReference>
<sequence length="248" mass="26297">MRSIYTQPKRRVFVLDLLRASLCVHPLELQRMMAVSKSLLSSLLLVGVIMGLVTASEAFVYDVGGRDGWVPNPSESYDSWAGRNRFLINDTLVFRYRKDADSVLVVTKQDYDACNGANPIQKLEGGDSEFKLDRSGPFFFISGTPGNCQKGQKLQVVVLAVRNVKPGPSPPAPPPAIPPSPLPPSERPTSPPAPPPSPSSNSSSGTGTEPTPSPSPISSHPSHSSSLAGASTITLGLAAMILGGAFVY</sequence>
<dbReference type="InterPro" id="IPR008972">
    <property type="entry name" value="Cupredoxin"/>
</dbReference>
<proteinExistence type="inferred from homology"/>
<keyword evidence="7" id="KW-0449">Lipoprotein</keyword>
<evidence type="ECO:0000256" key="1">
    <source>
        <dbReference type="ARBA" id="ARBA00004589"/>
    </source>
</evidence>
<feature type="transmembrane region" description="Helical" evidence="11">
    <location>
        <begin position="39"/>
        <end position="61"/>
    </location>
</feature>
<evidence type="ECO:0000256" key="7">
    <source>
        <dbReference type="ARBA" id="ARBA00023288"/>
    </source>
</evidence>
<dbReference type="GO" id="GO:0009055">
    <property type="term" value="F:electron transfer activity"/>
    <property type="evidence" value="ECO:0007669"/>
    <property type="project" value="InterPro"/>
</dbReference>
<evidence type="ECO:0000256" key="2">
    <source>
        <dbReference type="ARBA" id="ARBA00022622"/>
    </source>
</evidence>
<keyword evidence="4 11" id="KW-0472">Membrane</keyword>
<feature type="domain" description="Phytocyanin" evidence="12">
    <location>
        <begin position="59"/>
        <end position="160"/>
    </location>
</feature>
<evidence type="ECO:0000256" key="8">
    <source>
        <dbReference type="ARBA" id="ARBA00035011"/>
    </source>
</evidence>
<comment type="caution">
    <text evidence="13">The sequence shown here is derived from an EMBL/GenBank/DDBJ whole genome shotgun (WGS) entry which is preliminary data.</text>
</comment>
<comment type="subcellular location">
    <subcellularLocation>
        <location evidence="9">Endomembrane system</location>
        <topology evidence="9">Lipid-anchor</topology>
    </subcellularLocation>
    <subcellularLocation>
        <location evidence="1">Membrane</location>
        <topology evidence="1">Lipid-anchor</topology>
        <topology evidence="1">GPI-anchor</topology>
    </subcellularLocation>
</comment>
<evidence type="ECO:0000313" key="13">
    <source>
        <dbReference type="EMBL" id="RRT42161.1"/>
    </source>
</evidence>
<feature type="compositionally biased region" description="Low complexity" evidence="10">
    <location>
        <begin position="199"/>
        <end position="228"/>
    </location>
</feature>
<keyword evidence="2" id="KW-0336">GPI-anchor</keyword>
<dbReference type="InterPro" id="IPR039391">
    <property type="entry name" value="Phytocyanin-like"/>
</dbReference>
<dbReference type="SUPFAM" id="SSF49503">
    <property type="entry name" value="Cupredoxins"/>
    <property type="match status" value="1"/>
</dbReference>
<accession>A0A426XRV0</accession>
<dbReference type="PROSITE" id="PS51485">
    <property type="entry name" value="PHYTOCYANIN"/>
    <property type="match status" value="1"/>
</dbReference>
<organism evidence="13 14">
    <name type="scientific">Ensete ventricosum</name>
    <name type="common">Abyssinian banana</name>
    <name type="synonym">Musa ensete</name>
    <dbReference type="NCBI Taxonomy" id="4639"/>
    <lineage>
        <taxon>Eukaryota</taxon>
        <taxon>Viridiplantae</taxon>
        <taxon>Streptophyta</taxon>
        <taxon>Embryophyta</taxon>
        <taxon>Tracheophyta</taxon>
        <taxon>Spermatophyta</taxon>
        <taxon>Magnoliopsida</taxon>
        <taxon>Liliopsida</taxon>
        <taxon>Zingiberales</taxon>
        <taxon>Musaceae</taxon>
        <taxon>Ensete</taxon>
    </lineage>
</organism>
<evidence type="ECO:0000259" key="12">
    <source>
        <dbReference type="PROSITE" id="PS51485"/>
    </source>
</evidence>
<dbReference type="Pfam" id="PF02298">
    <property type="entry name" value="Cu_bind_like"/>
    <property type="match status" value="1"/>
</dbReference>
<protein>
    <recommendedName>
        <fullName evidence="12">Phytocyanin domain-containing protein</fullName>
    </recommendedName>
</protein>
<feature type="transmembrane region" description="Helical" evidence="11">
    <location>
        <begin position="227"/>
        <end position="247"/>
    </location>
</feature>
<evidence type="ECO:0000256" key="6">
    <source>
        <dbReference type="ARBA" id="ARBA00023180"/>
    </source>
</evidence>
<evidence type="ECO:0000256" key="10">
    <source>
        <dbReference type="SAM" id="MobiDB-lite"/>
    </source>
</evidence>
<dbReference type="PANTHER" id="PTHR33021:SF514">
    <property type="entry name" value="PHYTOCYANIN DOMAIN-CONTAINING PROTEIN"/>
    <property type="match status" value="1"/>
</dbReference>
<evidence type="ECO:0000256" key="11">
    <source>
        <dbReference type="SAM" id="Phobius"/>
    </source>
</evidence>
<keyword evidence="11" id="KW-1133">Transmembrane helix</keyword>
<keyword evidence="6" id="KW-0325">Glycoprotein</keyword>
<dbReference type="Proteomes" id="UP000287651">
    <property type="component" value="Unassembled WGS sequence"/>
</dbReference>
<dbReference type="GO" id="GO:0012505">
    <property type="term" value="C:endomembrane system"/>
    <property type="evidence" value="ECO:0007669"/>
    <property type="project" value="UniProtKB-SubCell"/>
</dbReference>
<reference evidence="13 14" key="1">
    <citation type="journal article" date="2014" name="Agronomy (Basel)">
        <title>A Draft Genome Sequence for Ensete ventricosum, the Drought-Tolerant Tree Against Hunger.</title>
        <authorList>
            <person name="Harrison J."/>
            <person name="Moore K.A."/>
            <person name="Paszkiewicz K."/>
            <person name="Jones T."/>
            <person name="Grant M."/>
            <person name="Ambacheew D."/>
            <person name="Muzemil S."/>
            <person name="Studholme D.J."/>
        </authorList>
    </citation>
    <scope>NUCLEOTIDE SEQUENCE [LARGE SCALE GENOMIC DNA]</scope>
</reference>
<dbReference type="AlphaFoldDB" id="A0A426XRV0"/>
<dbReference type="CDD" id="cd11019">
    <property type="entry name" value="OsENODL1_like"/>
    <property type="match status" value="1"/>
</dbReference>
<dbReference type="FunFam" id="2.60.40.420:FF:000010">
    <property type="entry name" value="Early nodulin-like protein 1"/>
    <property type="match status" value="1"/>
</dbReference>
<evidence type="ECO:0000256" key="4">
    <source>
        <dbReference type="ARBA" id="ARBA00023136"/>
    </source>
</evidence>
<feature type="compositionally biased region" description="Pro residues" evidence="10">
    <location>
        <begin position="167"/>
        <end position="198"/>
    </location>
</feature>